<sequence length="259" mass="30157">MQDAADVKPSFGFTRIATKRREYLKPHASGRILEIGPFDNPTFRREFGDSVEYLDYFSREELRAMHEGNPRRKLEAMVDVDHVVKSRDFTSSIDGRFDLIVANHVIEHVPDTIHWLNQLAGLLNPGGKLFLAVPDRRYTFDYFRQESRASEMLRANQEGLEKPSVWHLTDAYYYHCRIDLNELWEGNLPVFRPRFSFAKAHAMARERSVEYTDAHCWVFTPDSFKKCIAELKSAEVVKLDISDVRPPARMTNEFWALLA</sequence>
<protein>
    <submittedName>
        <fullName evidence="1">Uncharacterized protein</fullName>
    </submittedName>
</protein>
<proteinExistence type="predicted"/>
<gene>
    <name evidence="1" type="ORF">BSQ44_23365</name>
</gene>
<dbReference type="Proteomes" id="UP000182840">
    <property type="component" value="Chromosome"/>
</dbReference>
<name>A0A1L3SX97_9HYPH</name>
<accession>A0A1L3SX97</accession>
<dbReference type="InterPro" id="IPR029063">
    <property type="entry name" value="SAM-dependent_MTases_sf"/>
</dbReference>
<dbReference type="Gene3D" id="3.40.50.150">
    <property type="entry name" value="Vaccinia Virus protein VP39"/>
    <property type="match status" value="1"/>
</dbReference>
<dbReference type="SUPFAM" id="SSF53335">
    <property type="entry name" value="S-adenosyl-L-methionine-dependent methyltransferases"/>
    <property type="match status" value="1"/>
</dbReference>
<dbReference type="Pfam" id="PF13489">
    <property type="entry name" value="Methyltransf_23"/>
    <property type="match status" value="1"/>
</dbReference>
<dbReference type="OrthoDB" id="210346at2"/>
<evidence type="ECO:0000313" key="2">
    <source>
        <dbReference type="Proteomes" id="UP000182840"/>
    </source>
</evidence>
<dbReference type="EMBL" id="CP018171">
    <property type="protein sequence ID" value="APH73981.1"/>
    <property type="molecule type" value="Genomic_DNA"/>
</dbReference>
<dbReference type="KEGG" id="meso:BSQ44_23365"/>
<dbReference type="AlphaFoldDB" id="A0A1L3SX97"/>
<dbReference type="RefSeq" id="WP_072607444.1">
    <property type="nucleotide sequence ID" value="NZ_CP018171.1"/>
</dbReference>
<dbReference type="CDD" id="cd02440">
    <property type="entry name" value="AdoMet_MTases"/>
    <property type="match status" value="1"/>
</dbReference>
<organism evidence="1 2">
    <name type="scientific">Aquibium oceanicum</name>
    <dbReference type="NCBI Taxonomy" id="1670800"/>
    <lineage>
        <taxon>Bacteria</taxon>
        <taxon>Pseudomonadati</taxon>
        <taxon>Pseudomonadota</taxon>
        <taxon>Alphaproteobacteria</taxon>
        <taxon>Hyphomicrobiales</taxon>
        <taxon>Phyllobacteriaceae</taxon>
        <taxon>Aquibium</taxon>
    </lineage>
</organism>
<keyword evidence="2" id="KW-1185">Reference proteome</keyword>
<evidence type="ECO:0000313" key="1">
    <source>
        <dbReference type="EMBL" id="APH73981.1"/>
    </source>
</evidence>
<reference evidence="2" key="1">
    <citation type="submission" date="2016-11" db="EMBL/GenBank/DDBJ databases">
        <title>Mesorhizobium oceanicum sp. nov., isolated from deep seawater in South China Sea.</title>
        <authorList>
            <person name="Fu G.-Y."/>
        </authorList>
    </citation>
    <scope>NUCLEOTIDE SEQUENCE [LARGE SCALE GENOMIC DNA]</scope>
    <source>
        <strain evidence="2">B7</strain>
    </source>
</reference>